<reference evidence="3" key="1">
    <citation type="journal article" date="2019" name="Int. J. Syst. Evol. Microbiol.">
        <title>The Global Catalogue of Microorganisms (GCM) 10K type strain sequencing project: providing services to taxonomists for standard genome sequencing and annotation.</title>
        <authorList>
            <consortium name="The Broad Institute Genomics Platform"/>
            <consortium name="The Broad Institute Genome Sequencing Center for Infectious Disease"/>
            <person name="Wu L."/>
            <person name="Ma J."/>
        </authorList>
    </citation>
    <scope>NUCLEOTIDE SEQUENCE [LARGE SCALE GENOMIC DNA]</scope>
    <source>
        <strain evidence="3">KCTC 42087</strain>
    </source>
</reference>
<dbReference type="InterPro" id="IPR029032">
    <property type="entry name" value="AhpD-like"/>
</dbReference>
<comment type="caution">
    <text evidence="2">The sequence shown here is derived from an EMBL/GenBank/DDBJ whole genome shotgun (WGS) entry which is preliminary data.</text>
</comment>
<protein>
    <submittedName>
        <fullName evidence="2">Carboxymuconolactone decarboxylase family protein</fullName>
    </submittedName>
</protein>
<organism evidence="2 3">
    <name type="scientific">Actinomadura rugatobispora</name>
    <dbReference type="NCBI Taxonomy" id="1994"/>
    <lineage>
        <taxon>Bacteria</taxon>
        <taxon>Bacillati</taxon>
        <taxon>Actinomycetota</taxon>
        <taxon>Actinomycetes</taxon>
        <taxon>Streptosporangiales</taxon>
        <taxon>Thermomonosporaceae</taxon>
        <taxon>Actinomadura</taxon>
    </lineage>
</organism>
<sequence>MRTDKDGGRQIRLLMQGKKADTFETIQRALDPEMFEWTEEFNFGAVWTRPGLDFDTRILIAITALAVQNGPIRNYLHGAIQAGIDPKRIHEALVMLTPYAGFSTAMDALQVWGDVVRSERRRGTVVDCPVTDLDIEYKKPT</sequence>
<evidence type="ECO:0000313" key="3">
    <source>
        <dbReference type="Proteomes" id="UP001596074"/>
    </source>
</evidence>
<dbReference type="InterPro" id="IPR003779">
    <property type="entry name" value="CMD-like"/>
</dbReference>
<dbReference type="Pfam" id="PF02627">
    <property type="entry name" value="CMD"/>
    <property type="match status" value="1"/>
</dbReference>
<dbReference type="PANTHER" id="PTHR33570:SF2">
    <property type="entry name" value="CARBOXYMUCONOLACTONE DECARBOXYLASE-LIKE DOMAIN-CONTAINING PROTEIN"/>
    <property type="match status" value="1"/>
</dbReference>
<dbReference type="InterPro" id="IPR052512">
    <property type="entry name" value="4CMD/NDH-1_regulator"/>
</dbReference>
<evidence type="ECO:0000259" key="1">
    <source>
        <dbReference type="Pfam" id="PF02627"/>
    </source>
</evidence>
<name>A0ABW0ZTD8_9ACTN</name>
<feature type="domain" description="Carboxymuconolactone decarboxylase-like" evidence="1">
    <location>
        <begin position="32"/>
        <end position="112"/>
    </location>
</feature>
<dbReference type="PANTHER" id="PTHR33570">
    <property type="entry name" value="4-CARBOXYMUCONOLACTONE DECARBOXYLASE FAMILY PROTEIN"/>
    <property type="match status" value="1"/>
</dbReference>
<proteinExistence type="predicted"/>
<dbReference type="RefSeq" id="WP_378282187.1">
    <property type="nucleotide sequence ID" value="NZ_JBHSON010000015.1"/>
</dbReference>
<dbReference type="SUPFAM" id="SSF69118">
    <property type="entry name" value="AhpD-like"/>
    <property type="match status" value="1"/>
</dbReference>
<dbReference type="Proteomes" id="UP001596074">
    <property type="component" value="Unassembled WGS sequence"/>
</dbReference>
<evidence type="ECO:0000313" key="2">
    <source>
        <dbReference type="EMBL" id="MFC5746566.1"/>
    </source>
</evidence>
<dbReference type="Gene3D" id="1.20.1290.10">
    <property type="entry name" value="AhpD-like"/>
    <property type="match status" value="1"/>
</dbReference>
<gene>
    <name evidence="2" type="ORF">ACFPZN_13160</name>
</gene>
<dbReference type="EMBL" id="JBHSON010000015">
    <property type="protein sequence ID" value="MFC5746566.1"/>
    <property type="molecule type" value="Genomic_DNA"/>
</dbReference>
<keyword evidence="3" id="KW-1185">Reference proteome</keyword>
<accession>A0ABW0ZTD8</accession>